<name>A0A2P2MYF5_RHIMU</name>
<proteinExistence type="predicted"/>
<organism evidence="1">
    <name type="scientific">Rhizophora mucronata</name>
    <name type="common">Asiatic mangrove</name>
    <dbReference type="NCBI Taxonomy" id="61149"/>
    <lineage>
        <taxon>Eukaryota</taxon>
        <taxon>Viridiplantae</taxon>
        <taxon>Streptophyta</taxon>
        <taxon>Embryophyta</taxon>
        <taxon>Tracheophyta</taxon>
        <taxon>Spermatophyta</taxon>
        <taxon>Magnoliopsida</taxon>
        <taxon>eudicotyledons</taxon>
        <taxon>Gunneridae</taxon>
        <taxon>Pentapetalae</taxon>
        <taxon>rosids</taxon>
        <taxon>fabids</taxon>
        <taxon>Malpighiales</taxon>
        <taxon>Rhizophoraceae</taxon>
        <taxon>Rhizophora</taxon>
    </lineage>
</organism>
<dbReference type="AlphaFoldDB" id="A0A2P2MYF5"/>
<accession>A0A2P2MYF5</accession>
<evidence type="ECO:0000313" key="1">
    <source>
        <dbReference type="EMBL" id="MBX35229.1"/>
    </source>
</evidence>
<reference evidence="1" key="1">
    <citation type="submission" date="2018-02" db="EMBL/GenBank/DDBJ databases">
        <title>Rhizophora mucronata_Transcriptome.</title>
        <authorList>
            <person name="Meera S.P."/>
            <person name="Sreeshan A."/>
            <person name="Augustine A."/>
        </authorList>
    </citation>
    <scope>NUCLEOTIDE SEQUENCE</scope>
    <source>
        <tissue evidence="1">Leaf</tissue>
    </source>
</reference>
<dbReference type="EMBL" id="GGEC01054745">
    <property type="protein sequence ID" value="MBX35229.1"/>
    <property type="molecule type" value="Transcribed_RNA"/>
</dbReference>
<protein>
    <submittedName>
        <fullName evidence="1">Uncharacterized protein</fullName>
    </submittedName>
</protein>
<sequence length="35" mass="4002">MCSDNCSYLFYVKLSNSVIDALRIMCLIETLLLLC</sequence>